<name>A0A1A8S8I6_9TELE</name>
<sequence>MSFSRAPLKRFNEQVGCAPPPGAYDVKKDELKGAASFNKSDRFKPVKAAAEAALLPSSPSSNVFASPVRRTLSADGLDDCSSAKRERSGMTLERKQQKLLEREIRFLVQQR</sequence>
<feature type="region of interest" description="Disordered" evidence="1">
    <location>
        <begin position="1"/>
        <end position="23"/>
    </location>
</feature>
<reference evidence="2" key="2">
    <citation type="submission" date="2016-06" db="EMBL/GenBank/DDBJ databases">
        <title>The genome of a short-lived fish provides insights into sex chromosome evolution and the genetic control of aging.</title>
        <authorList>
            <person name="Reichwald K."/>
            <person name="Felder M."/>
            <person name="Petzold A."/>
            <person name="Koch P."/>
            <person name="Groth M."/>
            <person name="Platzer M."/>
        </authorList>
    </citation>
    <scope>NUCLEOTIDE SEQUENCE</scope>
    <source>
        <tissue evidence="2">Brain</tissue>
    </source>
</reference>
<dbReference type="InterPro" id="IPR026203">
    <property type="entry name" value="IHABP"/>
</dbReference>
<dbReference type="EMBL" id="HAEH01022376">
    <property type="protein sequence ID" value="SBS13859.1"/>
    <property type="molecule type" value="Transcribed_RNA"/>
</dbReference>
<dbReference type="PANTHER" id="PTHR18956">
    <property type="entry name" value="HYALURONAN MEDIATED MOTILITY RECEPTOR"/>
    <property type="match status" value="1"/>
</dbReference>
<organism evidence="2">
    <name type="scientific">Nothobranchius rachovii</name>
    <name type="common">bluefin notho</name>
    <dbReference type="NCBI Taxonomy" id="451742"/>
    <lineage>
        <taxon>Eukaryota</taxon>
        <taxon>Metazoa</taxon>
        <taxon>Chordata</taxon>
        <taxon>Craniata</taxon>
        <taxon>Vertebrata</taxon>
        <taxon>Euteleostomi</taxon>
        <taxon>Actinopterygii</taxon>
        <taxon>Neopterygii</taxon>
        <taxon>Teleostei</taxon>
        <taxon>Neoteleostei</taxon>
        <taxon>Acanthomorphata</taxon>
        <taxon>Ovalentaria</taxon>
        <taxon>Atherinomorphae</taxon>
        <taxon>Cyprinodontiformes</taxon>
        <taxon>Nothobranchiidae</taxon>
        <taxon>Nothobranchius</taxon>
    </lineage>
</organism>
<gene>
    <name evidence="2" type="primary">HMMR</name>
</gene>
<dbReference type="GO" id="GO:0016020">
    <property type="term" value="C:membrane"/>
    <property type="evidence" value="ECO:0007669"/>
    <property type="project" value="TreeGrafter"/>
</dbReference>
<reference evidence="2" key="1">
    <citation type="submission" date="2016-05" db="EMBL/GenBank/DDBJ databases">
        <authorList>
            <person name="Lavstsen T."/>
            <person name="Jespersen J.S."/>
        </authorList>
    </citation>
    <scope>NUCLEOTIDE SEQUENCE</scope>
    <source>
        <tissue evidence="2">Brain</tissue>
    </source>
</reference>
<proteinExistence type="predicted"/>
<dbReference type="GO" id="GO:0005540">
    <property type="term" value="F:hyaluronic acid binding"/>
    <property type="evidence" value="ECO:0007669"/>
    <property type="project" value="InterPro"/>
</dbReference>
<evidence type="ECO:0000256" key="1">
    <source>
        <dbReference type="SAM" id="MobiDB-lite"/>
    </source>
</evidence>
<protein>
    <submittedName>
        <fullName evidence="2">Hyaluronan-mediated motility receptor (RHAMM)</fullName>
    </submittedName>
</protein>
<dbReference type="AlphaFoldDB" id="A0A1A8S8I6"/>
<evidence type="ECO:0000313" key="2">
    <source>
        <dbReference type="EMBL" id="SBS13859.1"/>
    </source>
</evidence>
<dbReference type="PANTHER" id="PTHR18956:SF6">
    <property type="entry name" value="HYALURONAN MEDIATED MOTILITY RECEPTOR"/>
    <property type="match status" value="1"/>
</dbReference>
<dbReference type="Pfam" id="PF15905">
    <property type="entry name" value="HMMR_N"/>
    <property type="match status" value="1"/>
</dbReference>
<feature type="non-terminal residue" evidence="2">
    <location>
        <position position="111"/>
    </location>
</feature>
<accession>A0A1A8S8I6</accession>
<keyword evidence="2" id="KW-0675">Receptor</keyword>